<evidence type="ECO:0000313" key="5">
    <source>
        <dbReference type="Proteomes" id="UP000184386"/>
    </source>
</evidence>
<dbReference type="SUPFAM" id="SSF53807">
    <property type="entry name" value="Helical backbone' metal receptor"/>
    <property type="match status" value="1"/>
</dbReference>
<feature type="domain" description="Fe/B12 periplasmic-binding" evidence="3">
    <location>
        <begin position="62"/>
        <end position="319"/>
    </location>
</feature>
<dbReference type="GO" id="GO:0071281">
    <property type="term" value="P:cellular response to iron ion"/>
    <property type="evidence" value="ECO:0007669"/>
    <property type="project" value="TreeGrafter"/>
</dbReference>
<protein>
    <submittedName>
        <fullName evidence="4">Iron complex transport system substrate-binding protein</fullName>
    </submittedName>
</protein>
<reference evidence="4 5" key="1">
    <citation type="submission" date="2016-11" db="EMBL/GenBank/DDBJ databases">
        <authorList>
            <person name="Jaros S."/>
            <person name="Januszkiewicz K."/>
            <person name="Wedrychowicz H."/>
        </authorList>
    </citation>
    <scope>NUCLEOTIDE SEQUENCE [LARGE SCALE GENOMIC DNA]</scope>
    <source>
        <strain evidence="4 5">DSM 15929</strain>
    </source>
</reference>
<dbReference type="AlphaFoldDB" id="A0A1M6SMP1"/>
<dbReference type="PROSITE" id="PS50983">
    <property type="entry name" value="FE_B12_PBP"/>
    <property type="match status" value="1"/>
</dbReference>
<keyword evidence="5" id="KW-1185">Reference proteome</keyword>
<dbReference type="PROSITE" id="PS51257">
    <property type="entry name" value="PROKAR_LIPOPROTEIN"/>
    <property type="match status" value="1"/>
</dbReference>
<dbReference type="Pfam" id="PF01497">
    <property type="entry name" value="Peripla_BP_2"/>
    <property type="match status" value="1"/>
</dbReference>
<feature type="chain" id="PRO_5012455103" evidence="2">
    <location>
        <begin position="24"/>
        <end position="319"/>
    </location>
</feature>
<feature type="signal peptide" evidence="2">
    <location>
        <begin position="1"/>
        <end position="23"/>
    </location>
</feature>
<accession>A0A1M6SMP1</accession>
<organism evidence="4 5">
    <name type="scientific">Anaerocolumna jejuensis DSM 15929</name>
    <dbReference type="NCBI Taxonomy" id="1121322"/>
    <lineage>
        <taxon>Bacteria</taxon>
        <taxon>Bacillati</taxon>
        <taxon>Bacillota</taxon>
        <taxon>Clostridia</taxon>
        <taxon>Lachnospirales</taxon>
        <taxon>Lachnospiraceae</taxon>
        <taxon>Anaerocolumna</taxon>
    </lineage>
</organism>
<evidence type="ECO:0000256" key="2">
    <source>
        <dbReference type="SAM" id="SignalP"/>
    </source>
</evidence>
<sequence>MKKIMIKVLLVMTACLLCGCGKGKDNSTGNTDQDSKQTTNQTEAVTFTDDLGNKITVDHPKKTAVLTGSYADAWQLAGGVAAAVTKDAGDTIKVTNDMVILGDLNHPNVETMISEGIDFAILSGAISDQVKLKDTLEKAGIPSAYFKVETFEDYARMMKILTDITGKKELYQKNVEDVSAEIKKQTDRADESHKTVLFLRAFSSGVKAQNSDSMTGHMLKDLGCINIADDEKSLLDNLSMEAIVQKDPDYIFVTTMGESEDAAIAMVDELLTSNPAWNGLTAVKEKHYYVLPKALFHTKPNERWGESYQILADYLYGKK</sequence>
<comment type="similarity">
    <text evidence="1">Belongs to the bacterial solute-binding protein 8 family.</text>
</comment>
<dbReference type="STRING" id="1121322.SAMN02745136_02517"/>
<keyword evidence="2" id="KW-0732">Signal</keyword>
<dbReference type="EMBL" id="FRAC01000012">
    <property type="protein sequence ID" value="SHK45879.1"/>
    <property type="molecule type" value="Genomic_DNA"/>
</dbReference>
<evidence type="ECO:0000313" key="4">
    <source>
        <dbReference type="EMBL" id="SHK45879.1"/>
    </source>
</evidence>
<dbReference type="InterPro" id="IPR050902">
    <property type="entry name" value="ABC_Transporter_SBP"/>
</dbReference>
<dbReference type="OrthoDB" id="9816357at2"/>
<name>A0A1M6SMP1_9FIRM</name>
<dbReference type="Gene3D" id="3.40.50.1980">
    <property type="entry name" value="Nitrogenase molybdenum iron protein domain"/>
    <property type="match status" value="2"/>
</dbReference>
<evidence type="ECO:0000259" key="3">
    <source>
        <dbReference type="PROSITE" id="PS50983"/>
    </source>
</evidence>
<dbReference type="PANTHER" id="PTHR30535:SF34">
    <property type="entry name" value="MOLYBDATE-BINDING PROTEIN MOLA"/>
    <property type="match status" value="1"/>
</dbReference>
<gene>
    <name evidence="4" type="ORF">SAMN02745136_02517</name>
</gene>
<dbReference type="PANTHER" id="PTHR30535">
    <property type="entry name" value="VITAMIN B12-BINDING PROTEIN"/>
    <property type="match status" value="1"/>
</dbReference>
<evidence type="ECO:0000256" key="1">
    <source>
        <dbReference type="ARBA" id="ARBA00008814"/>
    </source>
</evidence>
<dbReference type="InterPro" id="IPR002491">
    <property type="entry name" value="ABC_transptr_periplasmic_BD"/>
</dbReference>
<proteinExistence type="inferred from homology"/>
<dbReference type="RefSeq" id="WP_073276402.1">
    <property type="nucleotide sequence ID" value="NZ_FRAC01000012.1"/>
</dbReference>
<dbReference type="Proteomes" id="UP000184386">
    <property type="component" value="Unassembled WGS sequence"/>
</dbReference>